<organism evidence="2 3">
    <name type="scientific">Candidatus Raskinella chloraquaticus</name>
    <dbReference type="NCBI Taxonomy" id="1951219"/>
    <lineage>
        <taxon>Bacteria</taxon>
        <taxon>Pseudomonadati</taxon>
        <taxon>Pseudomonadota</taxon>
        <taxon>Alphaproteobacteria</taxon>
        <taxon>Hyphomicrobiales</taxon>
        <taxon>Phreatobacteraceae</taxon>
        <taxon>Candidatus Raskinella</taxon>
    </lineage>
</organism>
<feature type="transmembrane region" description="Helical" evidence="1">
    <location>
        <begin position="126"/>
        <end position="145"/>
    </location>
</feature>
<feature type="transmembrane region" description="Helical" evidence="1">
    <location>
        <begin position="287"/>
        <end position="305"/>
    </location>
</feature>
<evidence type="ECO:0000256" key="1">
    <source>
        <dbReference type="SAM" id="Phobius"/>
    </source>
</evidence>
<accession>A0A1W9HQA0</accession>
<evidence type="ECO:0000313" key="2">
    <source>
        <dbReference type="EMBL" id="OQW49421.1"/>
    </source>
</evidence>
<keyword evidence="1" id="KW-0472">Membrane</keyword>
<dbReference type="EMBL" id="LWDL01000031">
    <property type="protein sequence ID" value="OQW49421.1"/>
    <property type="molecule type" value="Genomic_DNA"/>
</dbReference>
<feature type="transmembrane region" description="Helical" evidence="1">
    <location>
        <begin position="21"/>
        <end position="39"/>
    </location>
</feature>
<sequence length="583" mass="62660">MFSTKFPFFYVSAGEKAWVDLLWLGGLAAFALVFFALRLDVGVDLSDEAYYATHIIEWMRNGFRAGKSLLLPQLSELPAYPLARLYIALSGGLNGLVLFLRVLYVGMALAAAAAIYLLVRRLRPRPVAALAAALPITYIPFSLPAPSYNTIAMFALAGALALYGGALLNVERSSRASRPTRVLPSLIGSAVLLTITAIVYPTLAIAPVLLFAVAWGSARRREEVRLLATFIGVCAICAAAGAGLLLAIFGFERLLAMVEFTTGLVSLVGGFTARMQAAGRVFANQPLVIAGLVWTASALVVLFAMKLRHERVAATIAIVPGLVLVLSGGPVAYLKSHDVIILCLIIASYVVAIEIRGSARTIVPGLLFVSLVSGAVTGSTSAGHVNNIAIGGLFAAAVGLALLTPPDFRQGRLRVTACVLPLAFVLAATGYSSQTWVYGEVTGGRPAIPTRVESGPFKGLVTAPEMHAYVDAVTRAFEQHTRSGETLTVFGALSGLYLLNDLVPHAPSTWPLRSYTGERARGIWEMLLAKNPPDIIAIYDDRWIEPIGETEKQLLLRYAEVARFSVSFRDFRLYRRLDTPLIR</sequence>
<comment type="caution">
    <text evidence="2">The sequence shown here is derived from an EMBL/GenBank/DDBJ whole genome shotgun (WGS) entry which is preliminary data.</text>
</comment>
<proteinExistence type="predicted"/>
<feature type="transmembrane region" description="Helical" evidence="1">
    <location>
        <begin position="415"/>
        <end position="432"/>
    </location>
</feature>
<feature type="transmembrane region" description="Helical" evidence="1">
    <location>
        <begin position="312"/>
        <end position="333"/>
    </location>
</feature>
<evidence type="ECO:0000313" key="3">
    <source>
        <dbReference type="Proteomes" id="UP000192872"/>
    </source>
</evidence>
<feature type="transmembrane region" description="Helical" evidence="1">
    <location>
        <begin position="362"/>
        <end position="379"/>
    </location>
</feature>
<reference evidence="2 3" key="1">
    <citation type="journal article" date="2017" name="Water Res.">
        <title>Comammox in drinking water systems.</title>
        <authorList>
            <person name="Wang Y."/>
            <person name="Ma L."/>
            <person name="Mao Y."/>
            <person name="Jiang X."/>
            <person name="Xia Y."/>
            <person name="Yu K."/>
            <person name="Li B."/>
            <person name="Zhang T."/>
        </authorList>
    </citation>
    <scope>NUCLEOTIDE SEQUENCE [LARGE SCALE GENOMIC DNA]</scope>
    <source>
        <strain evidence="2">SG_bin8</strain>
    </source>
</reference>
<dbReference type="Proteomes" id="UP000192872">
    <property type="component" value="Unassembled WGS sequence"/>
</dbReference>
<dbReference type="AlphaFoldDB" id="A0A1W9HQA0"/>
<feature type="transmembrane region" description="Helical" evidence="1">
    <location>
        <begin position="254"/>
        <end position="275"/>
    </location>
</feature>
<name>A0A1W9HQA0_9HYPH</name>
<feature type="transmembrane region" description="Helical" evidence="1">
    <location>
        <begin position="339"/>
        <end position="355"/>
    </location>
</feature>
<feature type="transmembrane region" description="Helical" evidence="1">
    <location>
        <begin position="227"/>
        <end position="247"/>
    </location>
</feature>
<gene>
    <name evidence="2" type="ORF">A4S15_01355</name>
</gene>
<feature type="transmembrane region" description="Helical" evidence="1">
    <location>
        <begin position="98"/>
        <end position="119"/>
    </location>
</feature>
<feature type="transmembrane region" description="Helical" evidence="1">
    <location>
        <begin position="385"/>
        <end position="403"/>
    </location>
</feature>
<evidence type="ECO:0008006" key="4">
    <source>
        <dbReference type="Google" id="ProtNLM"/>
    </source>
</evidence>
<keyword evidence="1" id="KW-1133">Transmembrane helix</keyword>
<protein>
    <recommendedName>
        <fullName evidence="4">Glycosyltransferase RgtA/B/C/D-like domain-containing protein</fullName>
    </recommendedName>
</protein>
<feature type="transmembrane region" description="Helical" evidence="1">
    <location>
        <begin position="182"/>
        <end position="215"/>
    </location>
</feature>
<dbReference type="RefSeq" id="WP_376802521.1">
    <property type="nucleotide sequence ID" value="NZ_DBNB01000019.1"/>
</dbReference>
<dbReference type="STRING" id="1827387.A4S15_01355"/>
<feature type="transmembrane region" description="Helical" evidence="1">
    <location>
        <begin position="151"/>
        <end position="170"/>
    </location>
</feature>
<keyword evidence="1" id="KW-0812">Transmembrane</keyword>